<evidence type="ECO:0000259" key="4">
    <source>
        <dbReference type="SMART" id="SM00674"/>
    </source>
</evidence>
<keyword evidence="1" id="KW-0238">DNA-binding</keyword>
<evidence type="ECO:0000256" key="2">
    <source>
        <dbReference type="ARBA" id="ARBA00023242"/>
    </source>
</evidence>
<dbReference type="AlphaFoldDB" id="A0A9N9HJH2"/>
<evidence type="ECO:0000313" key="5">
    <source>
        <dbReference type="EMBL" id="CAG8694064.1"/>
    </source>
</evidence>
<protein>
    <submittedName>
        <fullName evidence="5">15185_t:CDS:1</fullName>
    </submittedName>
</protein>
<dbReference type="SMART" id="SM00674">
    <property type="entry name" value="CENPB"/>
    <property type="match status" value="1"/>
</dbReference>
<dbReference type="SUPFAM" id="SSF48295">
    <property type="entry name" value="TrpR-like"/>
    <property type="match status" value="1"/>
</dbReference>
<reference evidence="5" key="1">
    <citation type="submission" date="2021-06" db="EMBL/GenBank/DDBJ databases">
        <authorList>
            <person name="Kallberg Y."/>
            <person name="Tangrot J."/>
            <person name="Rosling A."/>
        </authorList>
    </citation>
    <scope>NUCLEOTIDE SEQUENCE</scope>
    <source>
        <strain evidence="5">IN212</strain>
    </source>
</reference>
<organism evidence="5 6">
    <name type="scientific">Racocetra fulgida</name>
    <dbReference type="NCBI Taxonomy" id="60492"/>
    <lineage>
        <taxon>Eukaryota</taxon>
        <taxon>Fungi</taxon>
        <taxon>Fungi incertae sedis</taxon>
        <taxon>Mucoromycota</taxon>
        <taxon>Glomeromycotina</taxon>
        <taxon>Glomeromycetes</taxon>
        <taxon>Diversisporales</taxon>
        <taxon>Gigasporaceae</taxon>
        <taxon>Racocetra</taxon>
    </lineage>
</organism>
<dbReference type="GO" id="GO:0043565">
    <property type="term" value="F:sequence-specific DNA binding"/>
    <property type="evidence" value="ECO:0007669"/>
    <property type="project" value="InterPro"/>
</dbReference>
<feature type="compositionally biased region" description="Polar residues" evidence="3">
    <location>
        <begin position="165"/>
        <end position="184"/>
    </location>
</feature>
<dbReference type="InterPro" id="IPR007889">
    <property type="entry name" value="HTH_Psq"/>
</dbReference>
<dbReference type="SUPFAM" id="SSF46689">
    <property type="entry name" value="Homeodomain-like"/>
    <property type="match status" value="1"/>
</dbReference>
<evidence type="ECO:0000256" key="1">
    <source>
        <dbReference type="ARBA" id="ARBA00023125"/>
    </source>
</evidence>
<feature type="domain" description="HTH CENPB-type" evidence="4">
    <location>
        <begin position="79"/>
        <end position="131"/>
    </location>
</feature>
<dbReference type="Gene3D" id="1.10.10.60">
    <property type="entry name" value="Homeodomain-like"/>
    <property type="match status" value="2"/>
</dbReference>
<dbReference type="InterPro" id="IPR010921">
    <property type="entry name" value="Trp_repressor/repl_initiator"/>
</dbReference>
<proteinExistence type="predicted"/>
<dbReference type="InterPro" id="IPR006600">
    <property type="entry name" value="HTH_CenpB_DNA-bd_dom"/>
</dbReference>
<dbReference type="EMBL" id="CAJVPZ010019421">
    <property type="protein sequence ID" value="CAG8694064.1"/>
    <property type="molecule type" value="Genomic_DNA"/>
</dbReference>
<accession>A0A9N9HJH2</accession>
<dbReference type="InterPro" id="IPR009057">
    <property type="entry name" value="Homeodomain-like_sf"/>
</dbReference>
<comment type="caution">
    <text evidence="5">The sequence shown here is derived from an EMBL/GenBank/DDBJ whole genome shotgun (WGS) entry which is preliminary data.</text>
</comment>
<name>A0A9N9HJH2_9GLOM</name>
<keyword evidence="6" id="KW-1185">Reference proteome</keyword>
<dbReference type="Proteomes" id="UP000789396">
    <property type="component" value="Unassembled WGS sequence"/>
</dbReference>
<evidence type="ECO:0000313" key="6">
    <source>
        <dbReference type="Proteomes" id="UP000789396"/>
    </source>
</evidence>
<dbReference type="Pfam" id="PF04218">
    <property type="entry name" value="CENP-B_N"/>
    <property type="match status" value="1"/>
</dbReference>
<dbReference type="OrthoDB" id="2396059at2759"/>
<sequence>MVLRANKRTNRATFTNKTHRQWNAREKIAIILYYKNSHSKSQTASKFNIETKQLRDWISKKSLLLKAQPGLKRLNKGPSPKYPELETFLVEWIKERRKNQQAVSRHMIQMKAKTLFQEHQWQLTCPKVLNDESQEIVNDQGMVNEDQGMFSKDQGMINESQETFNESQETFNESQETFNESQETIVGEMDVEKENIEKM</sequence>
<feature type="non-terminal residue" evidence="5">
    <location>
        <position position="199"/>
    </location>
</feature>
<feature type="region of interest" description="Disordered" evidence="3">
    <location>
        <begin position="165"/>
        <end position="199"/>
    </location>
</feature>
<evidence type="ECO:0000256" key="3">
    <source>
        <dbReference type="SAM" id="MobiDB-lite"/>
    </source>
</evidence>
<feature type="compositionally biased region" description="Basic and acidic residues" evidence="3">
    <location>
        <begin position="190"/>
        <end position="199"/>
    </location>
</feature>
<keyword evidence="2" id="KW-0539">Nucleus</keyword>
<gene>
    <name evidence="5" type="ORF">RFULGI_LOCUS10127</name>
</gene>
<dbReference type="Pfam" id="PF03221">
    <property type="entry name" value="HTH_Tnp_Tc5"/>
    <property type="match status" value="1"/>
</dbReference>